<dbReference type="Proteomes" id="UP001201163">
    <property type="component" value="Unassembled WGS sequence"/>
</dbReference>
<feature type="region of interest" description="Disordered" evidence="1">
    <location>
        <begin position="65"/>
        <end position="106"/>
    </location>
</feature>
<evidence type="ECO:0000313" key="3">
    <source>
        <dbReference type="Proteomes" id="UP001201163"/>
    </source>
</evidence>
<gene>
    <name evidence="2" type="ORF">EDB92DRAFT_502787</name>
</gene>
<reference evidence="2" key="1">
    <citation type="submission" date="2022-01" db="EMBL/GenBank/DDBJ databases">
        <title>Comparative genomics reveals a dynamic genome evolution in the ectomycorrhizal milk-cap (Lactarius) mushrooms.</title>
        <authorList>
            <consortium name="DOE Joint Genome Institute"/>
            <person name="Lebreton A."/>
            <person name="Tang N."/>
            <person name="Kuo A."/>
            <person name="LaButti K."/>
            <person name="Drula E."/>
            <person name="Barry K."/>
            <person name="Clum A."/>
            <person name="Lipzen A."/>
            <person name="Mousain D."/>
            <person name="Ng V."/>
            <person name="Wang R."/>
            <person name="Wang X."/>
            <person name="Dai Y."/>
            <person name="Henrissat B."/>
            <person name="Grigoriev I.V."/>
            <person name="Guerin-Laguette A."/>
            <person name="Yu F."/>
            <person name="Martin F.M."/>
        </authorList>
    </citation>
    <scope>NUCLEOTIDE SEQUENCE</scope>
    <source>
        <strain evidence="2">QP</strain>
    </source>
</reference>
<accession>A0AAD4LSB0</accession>
<evidence type="ECO:0000313" key="2">
    <source>
        <dbReference type="EMBL" id="KAH9000433.1"/>
    </source>
</evidence>
<organism evidence="2 3">
    <name type="scientific">Lactarius akahatsu</name>
    <dbReference type="NCBI Taxonomy" id="416441"/>
    <lineage>
        <taxon>Eukaryota</taxon>
        <taxon>Fungi</taxon>
        <taxon>Dikarya</taxon>
        <taxon>Basidiomycota</taxon>
        <taxon>Agaricomycotina</taxon>
        <taxon>Agaricomycetes</taxon>
        <taxon>Russulales</taxon>
        <taxon>Russulaceae</taxon>
        <taxon>Lactarius</taxon>
    </lineage>
</organism>
<comment type="caution">
    <text evidence="2">The sequence shown here is derived from an EMBL/GenBank/DDBJ whole genome shotgun (WGS) entry which is preliminary data.</text>
</comment>
<proteinExistence type="predicted"/>
<keyword evidence="3" id="KW-1185">Reference proteome</keyword>
<protein>
    <submittedName>
        <fullName evidence="2">Uncharacterized protein</fullName>
    </submittedName>
</protein>
<feature type="compositionally biased region" description="Basic and acidic residues" evidence="1">
    <location>
        <begin position="65"/>
        <end position="79"/>
    </location>
</feature>
<sequence>MSPHHLFGYRHHGFYNPMFYGPSRFIWFSIGSLATLAWMHHHRSKDACRSSAQIGYDDRFRGHGQWEREASPRRFDEQQQQRQQQQQWGPPPPVAEASGRSPVDREQLDRLREMSRNAEETVRLFVCFVVVGCRSDNKGKQISGMSEATIDSMMGGLQRLKDVRHSTPPSLLQRIEYINHGTCSDWLNVAVNSSKTPKYH</sequence>
<evidence type="ECO:0000256" key="1">
    <source>
        <dbReference type="SAM" id="MobiDB-lite"/>
    </source>
</evidence>
<dbReference type="AlphaFoldDB" id="A0AAD4LSB0"/>
<dbReference type="EMBL" id="JAKELL010000002">
    <property type="protein sequence ID" value="KAH9000433.1"/>
    <property type="molecule type" value="Genomic_DNA"/>
</dbReference>
<name>A0AAD4LSB0_9AGAM</name>